<dbReference type="EMBL" id="JAURVH010001523">
    <property type="protein sequence ID" value="KAK5920763.1"/>
    <property type="molecule type" value="Genomic_DNA"/>
</dbReference>
<keyword evidence="3" id="KW-1185">Reference proteome</keyword>
<evidence type="ECO:0000313" key="3">
    <source>
        <dbReference type="Proteomes" id="UP001331515"/>
    </source>
</evidence>
<gene>
    <name evidence="2" type="ORF">CgunFtcFv8_024536</name>
</gene>
<feature type="region of interest" description="Disordered" evidence="1">
    <location>
        <begin position="48"/>
        <end position="67"/>
    </location>
</feature>
<reference evidence="2 3" key="1">
    <citation type="journal article" date="2023" name="Mol. Biol. Evol.">
        <title>Genomics of Secondarily Temperate Adaptation in the Only Non-Antarctic Icefish.</title>
        <authorList>
            <person name="Rivera-Colon A.G."/>
            <person name="Rayamajhi N."/>
            <person name="Minhas B.F."/>
            <person name="Madrigal G."/>
            <person name="Bilyk K.T."/>
            <person name="Yoon V."/>
            <person name="Hune M."/>
            <person name="Gregory S."/>
            <person name="Cheng C.H.C."/>
            <person name="Catchen J.M."/>
        </authorList>
    </citation>
    <scope>NUCLEOTIDE SEQUENCE [LARGE SCALE GENOMIC DNA]</scope>
    <source>
        <tissue evidence="2">White muscle</tissue>
    </source>
</reference>
<evidence type="ECO:0000313" key="2">
    <source>
        <dbReference type="EMBL" id="KAK5920763.1"/>
    </source>
</evidence>
<dbReference type="AlphaFoldDB" id="A0AAN8DGS7"/>
<name>A0AAN8DGS7_CHAGU</name>
<protein>
    <submittedName>
        <fullName evidence="2">Uncharacterized protein</fullName>
    </submittedName>
</protein>
<evidence type="ECO:0000256" key="1">
    <source>
        <dbReference type="SAM" id="MobiDB-lite"/>
    </source>
</evidence>
<sequence length="67" mass="7614">MLCFKYSTPSVFLCSSREVPAHIGALCPREGRGRKRVCWLATAERQSCQSEAGRPNQAKPCWQRDEE</sequence>
<comment type="caution">
    <text evidence="2">The sequence shown here is derived from an EMBL/GenBank/DDBJ whole genome shotgun (WGS) entry which is preliminary data.</text>
</comment>
<dbReference type="Proteomes" id="UP001331515">
    <property type="component" value="Unassembled WGS sequence"/>
</dbReference>
<organism evidence="2 3">
    <name type="scientific">Champsocephalus gunnari</name>
    <name type="common">Mackerel icefish</name>
    <dbReference type="NCBI Taxonomy" id="52237"/>
    <lineage>
        <taxon>Eukaryota</taxon>
        <taxon>Metazoa</taxon>
        <taxon>Chordata</taxon>
        <taxon>Craniata</taxon>
        <taxon>Vertebrata</taxon>
        <taxon>Euteleostomi</taxon>
        <taxon>Actinopterygii</taxon>
        <taxon>Neopterygii</taxon>
        <taxon>Teleostei</taxon>
        <taxon>Neoteleostei</taxon>
        <taxon>Acanthomorphata</taxon>
        <taxon>Eupercaria</taxon>
        <taxon>Perciformes</taxon>
        <taxon>Notothenioidei</taxon>
        <taxon>Channichthyidae</taxon>
        <taxon>Champsocephalus</taxon>
    </lineage>
</organism>
<proteinExistence type="predicted"/>
<accession>A0AAN8DGS7</accession>